<gene>
    <name evidence="7" type="ORF">E6W99_06450</name>
</gene>
<keyword evidence="2" id="KW-0813">Transport</keyword>
<dbReference type="AlphaFoldDB" id="A0A4S4C1T4"/>
<evidence type="ECO:0000313" key="7">
    <source>
        <dbReference type="EMBL" id="THF81611.1"/>
    </source>
</evidence>
<proteinExistence type="predicted"/>
<keyword evidence="5" id="KW-0472">Membrane</keyword>
<evidence type="ECO:0000256" key="1">
    <source>
        <dbReference type="ARBA" id="ARBA00004651"/>
    </source>
</evidence>
<dbReference type="PANTHER" id="PTHR11662:SF399">
    <property type="entry name" value="FI19708P1-RELATED"/>
    <property type="match status" value="1"/>
</dbReference>
<dbReference type="GO" id="GO:0022857">
    <property type="term" value="F:transmembrane transporter activity"/>
    <property type="evidence" value="ECO:0007669"/>
    <property type="project" value="InterPro"/>
</dbReference>
<dbReference type="Proteomes" id="UP000310334">
    <property type="component" value="Unassembled WGS sequence"/>
</dbReference>
<keyword evidence="3" id="KW-0812">Transmembrane</keyword>
<dbReference type="Pfam" id="PF07690">
    <property type="entry name" value="MFS_1"/>
    <property type="match status" value="1"/>
</dbReference>
<dbReference type="EMBL" id="SSNT01000004">
    <property type="protein sequence ID" value="THF81611.1"/>
    <property type="molecule type" value="Genomic_DNA"/>
</dbReference>
<dbReference type="InterPro" id="IPR036259">
    <property type="entry name" value="MFS_trans_sf"/>
</dbReference>
<accession>A0A4S4C1T4</accession>
<evidence type="ECO:0000256" key="3">
    <source>
        <dbReference type="ARBA" id="ARBA00022692"/>
    </source>
</evidence>
<evidence type="ECO:0000256" key="4">
    <source>
        <dbReference type="ARBA" id="ARBA00022989"/>
    </source>
</evidence>
<dbReference type="PROSITE" id="PS50850">
    <property type="entry name" value="MFS"/>
    <property type="match status" value="1"/>
</dbReference>
<dbReference type="RefSeq" id="WP_136352445.1">
    <property type="nucleotide sequence ID" value="NZ_CP046266.1"/>
</dbReference>
<dbReference type="SUPFAM" id="SSF103473">
    <property type="entry name" value="MFS general substrate transporter"/>
    <property type="match status" value="1"/>
</dbReference>
<organism evidence="7 8">
    <name type="scientific">Metabacillus sediminilitoris</name>
    <dbReference type="NCBI Taxonomy" id="2567941"/>
    <lineage>
        <taxon>Bacteria</taxon>
        <taxon>Bacillati</taxon>
        <taxon>Bacillota</taxon>
        <taxon>Bacilli</taxon>
        <taxon>Bacillales</taxon>
        <taxon>Bacillaceae</taxon>
        <taxon>Metabacillus</taxon>
    </lineage>
</organism>
<evidence type="ECO:0000256" key="5">
    <source>
        <dbReference type="ARBA" id="ARBA00023136"/>
    </source>
</evidence>
<dbReference type="CDD" id="cd17319">
    <property type="entry name" value="MFS_ExuT_GudP_like"/>
    <property type="match status" value="1"/>
</dbReference>
<protein>
    <submittedName>
        <fullName evidence="7">MFS transporter</fullName>
    </submittedName>
</protein>
<keyword evidence="8" id="KW-1185">Reference proteome</keyword>
<dbReference type="InterPro" id="IPR011701">
    <property type="entry name" value="MFS"/>
</dbReference>
<dbReference type="Gene3D" id="1.20.1250.20">
    <property type="entry name" value="MFS general substrate transporter like domains"/>
    <property type="match status" value="2"/>
</dbReference>
<evidence type="ECO:0000313" key="8">
    <source>
        <dbReference type="Proteomes" id="UP000310334"/>
    </source>
</evidence>
<dbReference type="PANTHER" id="PTHR11662">
    <property type="entry name" value="SOLUTE CARRIER FAMILY 17"/>
    <property type="match status" value="1"/>
</dbReference>
<comment type="caution">
    <text evidence="7">The sequence shown here is derived from an EMBL/GenBank/DDBJ whole genome shotgun (WGS) entry which is preliminary data.</text>
</comment>
<feature type="domain" description="Major facilitator superfamily (MFS) profile" evidence="6">
    <location>
        <begin position="26"/>
        <end position="429"/>
    </location>
</feature>
<name>A0A4S4C1T4_9BACI</name>
<evidence type="ECO:0000259" key="6">
    <source>
        <dbReference type="PROSITE" id="PS50850"/>
    </source>
</evidence>
<sequence length="436" mass="48884">MAQRNLYTSDTSSAPKKKPTKVRWGLAFFFFIIGVIAYMDRSNISIIAKPMMDDLGLDKVQFGMLASLFSLGYALMQIPAGLLAEKFGPRKMITFALVWWSVFTGLTGLVKSHGLLYAVRFLFGIGEGPMFPANAVFNTNWFRRDEKARASSALLAGSYFGPVIAPIVTVYIYQYFGWQAVFYIFGLIGIIIAGVWWVIARDYPEIHKLVNEQEKEYILEGREIVNTAKARAPWNTFLKSYRFWALGLQYFVVLYIITFFLVWLPTYLLEDRGFSLSKMGFAASLPWLAILITVMTGGMLSDRLVRKGFSKQISRSSLAISGLIIFIISMYLAVMTVSPYMNVLWLSICLGSLGFTVVCSWASATDLGRNFSGSVSGWMNLWGNLGAFVSPLLCGWLAENFGWNITLGVTIIPVFIAAILWLFVKPDTSLLNTIEE</sequence>
<comment type="subcellular location">
    <subcellularLocation>
        <location evidence="1">Cell membrane</location>
        <topology evidence="1">Multi-pass membrane protein</topology>
    </subcellularLocation>
</comment>
<evidence type="ECO:0000256" key="2">
    <source>
        <dbReference type="ARBA" id="ARBA00022448"/>
    </source>
</evidence>
<keyword evidence="4" id="KW-1133">Transmembrane helix</keyword>
<dbReference type="OrthoDB" id="6360at2"/>
<dbReference type="InterPro" id="IPR050382">
    <property type="entry name" value="MFS_Na/Anion_cotransporter"/>
</dbReference>
<dbReference type="GO" id="GO:0005886">
    <property type="term" value="C:plasma membrane"/>
    <property type="evidence" value="ECO:0007669"/>
    <property type="project" value="UniProtKB-SubCell"/>
</dbReference>
<dbReference type="InterPro" id="IPR020846">
    <property type="entry name" value="MFS_dom"/>
</dbReference>
<reference evidence="7 8" key="1">
    <citation type="submission" date="2019-04" db="EMBL/GenBank/DDBJ databases">
        <title>Bacillus sediminilitoris sp. nov., isolated from a tidal flat sediment on the East China Sea.</title>
        <authorList>
            <person name="Wei Y."/>
            <person name="Mao H."/>
            <person name="Fang J."/>
        </authorList>
    </citation>
    <scope>NUCLEOTIDE SEQUENCE [LARGE SCALE GENOMIC DNA]</scope>
    <source>
        <strain evidence="7 8">DSL-17</strain>
    </source>
</reference>